<keyword evidence="3" id="KW-0804">Transcription</keyword>
<dbReference type="Gene3D" id="1.10.10.10">
    <property type="entry name" value="Winged helix-like DNA-binding domain superfamily/Winged helix DNA-binding domain"/>
    <property type="match status" value="1"/>
</dbReference>
<keyword evidence="2" id="KW-0238">DNA-binding</keyword>
<evidence type="ECO:0000259" key="4">
    <source>
        <dbReference type="PROSITE" id="PS50042"/>
    </source>
</evidence>
<feature type="domain" description="Cyclic nucleotide-binding" evidence="4">
    <location>
        <begin position="13"/>
        <end position="98"/>
    </location>
</feature>
<dbReference type="InterPro" id="IPR012318">
    <property type="entry name" value="HTH_CRP"/>
</dbReference>
<reference evidence="5 6" key="1">
    <citation type="submission" date="2018-03" db="EMBL/GenBank/DDBJ databases">
        <title>Complete genome sequence and methylome analysis of Pseudomonas mendocina NEB 698.</title>
        <authorList>
            <person name="Morgan R.D."/>
        </authorList>
    </citation>
    <scope>NUCLEOTIDE SEQUENCE [LARGE SCALE GENOMIC DNA]</scope>
    <source>
        <strain evidence="5 6">NEB698</strain>
    </source>
</reference>
<accession>A0A2R3QMF7</accession>
<dbReference type="InterPro" id="IPR050397">
    <property type="entry name" value="Env_Response_Regulators"/>
</dbReference>
<dbReference type="Pfam" id="PF13545">
    <property type="entry name" value="HTH_Crp_2"/>
    <property type="match status" value="1"/>
</dbReference>
<organism evidence="5 6">
    <name type="scientific">Ectopseudomonas mendocina</name>
    <name type="common">Pseudomonas mendocina</name>
    <dbReference type="NCBI Taxonomy" id="300"/>
    <lineage>
        <taxon>Bacteria</taxon>
        <taxon>Pseudomonadati</taxon>
        <taxon>Pseudomonadota</taxon>
        <taxon>Gammaproteobacteria</taxon>
        <taxon>Pseudomonadales</taxon>
        <taxon>Pseudomonadaceae</taxon>
        <taxon>Ectopseudomonas</taxon>
    </lineage>
</organism>
<protein>
    <submittedName>
        <fullName evidence="5">Crp/Fnr family transcriptional regulator</fullName>
    </submittedName>
</protein>
<gene>
    <name evidence="5" type="ORF">C7A17_08945</name>
</gene>
<evidence type="ECO:0000313" key="6">
    <source>
        <dbReference type="Proteomes" id="UP000238327"/>
    </source>
</evidence>
<keyword evidence="1" id="KW-0805">Transcription regulation</keyword>
<dbReference type="RefSeq" id="WP_106737701.1">
    <property type="nucleotide sequence ID" value="NZ_CP027657.1"/>
</dbReference>
<dbReference type="PANTHER" id="PTHR24567">
    <property type="entry name" value="CRP FAMILY TRANSCRIPTIONAL REGULATORY PROTEIN"/>
    <property type="match status" value="1"/>
</dbReference>
<dbReference type="InterPro" id="IPR036388">
    <property type="entry name" value="WH-like_DNA-bd_sf"/>
</dbReference>
<dbReference type="SUPFAM" id="SSF51206">
    <property type="entry name" value="cAMP-binding domain-like"/>
    <property type="match status" value="1"/>
</dbReference>
<proteinExistence type="predicted"/>
<dbReference type="InterPro" id="IPR018490">
    <property type="entry name" value="cNMP-bd_dom_sf"/>
</dbReference>
<evidence type="ECO:0000256" key="3">
    <source>
        <dbReference type="ARBA" id="ARBA00023163"/>
    </source>
</evidence>
<evidence type="ECO:0000256" key="2">
    <source>
        <dbReference type="ARBA" id="ARBA00023125"/>
    </source>
</evidence>
<dbReference type="SMART" id="SM00100">
    <property type="entry name" value="cNMP"/>
    <property type="match status" value="1"/>
</dbReference>
<dbReference type="Gene3D" id="2.60.120.10">
    <property type="entry name" value="Jelly Rolls"/>
    <property type="match status" value="1"/>
</dbReference>
<dbReference type="GO" id="GO:0003677">
    <property type="term" value="F:DNA binding"/>
    <property type="evidence" value="ECO:0007669"/>
    <property type="project" value="UniProtKB-KW"/>
</dbReference>
<dbReference type="InterPro" id="IPR014710">
    <property type="entry name" value="RmlC-like_jellyroll"/>
</dbReference>
<dbReference type="OrthoDB" id="8969464at2"/>
<evidence type="ECO:0000313" key="5">
    <source>
        <dbReference type="EMBL" id="AVO52888.1"/>
    </source>
</evidence>
<name>A0A2R3QMF7_ECTME</name>
<sequence length="243" mass="27031">MSSTASAPVVNRLLDGLPRAERNRLLQRCEPVHLVFGSVLCEPDRPFRHLYFPLTGFISMITTLEGHQPLELGLIGNEGMLGATLVLDINAAPIRAVVQGTGSALRISLGSLRQALCDSPRLCRSLRRYLYVLMVQLAQNAACGHFHELEPRLARWLLMTHDRAHADHFHLTHEFLSDMLGVRRSGVTIAAGALQQRRLIRYSRGEITILDRRGLEATACGCYDAMLEDYLRLFPAHDAVGAN</sequence>
<dbReference type="InterPro" id="IPR000595">
    <property type="entry name" value="cNMP-bd_dom"/>
</dbReference>
<dbReference type="PANTHER" id="PTHR24567:SF74">
    <property type="entry name" value="HTH-TYPE TRANSCRIPTIONAL REGULATOR ARCR"/>
    <property type="match status" value="1"/>
</dbReference>
<dbReference type="GO" id="GO:0005829">
    <property type="term" value="C:cytosol"/>
    <property type="evidence" value="ECO:0007669"/>
    <property type="project" value="TreeGrafter"/>
</dbReference>
<evidence type="ECO:0000256" key="1">
    <source>
        <dbReference type="ARBA" id="ARBA00023015"/>
    </source>
</evidence>
<dbReference type="InterPro" id="IPR036390">
    <property type="entry name" value="WH_DNA-bd_sf"/>
</dbReference>
<dbReference type="Proteomes" id="UP000238327">
    <property type="component" value="Chromosome"/>
</dbReference>
<dbReference type="PROSITE" id="PS50042">
    <property type="entry name" value="CNMP_BINDING_3"/>
    <property type="match status" value="1"/>
</dbReference>
<dbReference type="SUPFAM" id="SSF46785">
    <property type="entry name" value="Winged helix' DNA-binding domain"/>
    <property type="match status" value="1"/>
</dbReference>
<dbReference type="CDD" id="cd00038">
    <property type="entry name" value="CAP_ED"/>
    <property type="match status" value="1"/>
</dbReference>
<dbReference type="AlphaFoldDB" id="A0A2R3QMF7"/>
<dbReference type="EMBL" id="CP027657">
    <property type="protein sequence ID" value="AVO52888.1"/>
    <property type="molecule type" value="Genomic_DNA"/>
</dbReference>
<dbReference type="GO" id="GO:0003700">
    <property type="term" value="F:DNA-binding transcription factor activity"/>
    <property type="evidence" value="ECO:0007669"/>
    <property type="project" value="TreeGrafter"/>
</dbReference>